<feature type="transmembrane region" description="Helical" evidence="6">
    <location>
        <begin position="9"/>
        <end position="30"/>
    </location>
</feature>
<dbReference type="RefSeq" id="WP_251799843.1">
    <property type="nucleotide sequence ID" value="NZ_JAMQOL010000028.1"/>
</dbReference>
<dbReference type="InterPro" id="IPR002524">
    <property type="entry name" value="Cation_efflux"/>
</dbReference>
<dbReference type="SUPFAM" id="SSF160240">
    <property type="entry name" value="Cation efflux protein cytoplasmic domain-like"/>
    <property type="match status" value="1"/>
</dbReference>
<dbReference type="Pfam" id="PF01545">
    <property type="entry name" value="Cation_efflux"/>
    <property type="match status" value="1"/>
</dbReference>
<feature type="transmembrane region" description="Helical" evidence="6">
    <location>
        <begin position="112"/>
        <end position="131"/>
    </location>
</feature>
<evidence type="ECO:0000256" key="5">
    <source>
        <dbReference type="ARBA" id="ARBA00023136"/>
    </source>
</evidence>
<reference evidence="8 9" key="1">
    <citation type="submission" date="2022-06" db="EMBL/GenBank/DDBJ databases">
        <title>Actinoplanes abujensis sp. nov., isolated from Nigerian arid soil.</title>
        <authorList>
            <person name="Ding P."/>
        </authorList>
    </citation>
    <scope>NUCLEOTIDE SEQUENCE [LARGE SCALE GENOMIC DNA]</scope>
    <source>
        <strain evidence="9">TRM88002</strain>
    </source>
</reference>
<sequence>MSAEGGTRAIVAALVANVGIAATKFVAWLLTSSSSMLAESIHSVADSGNQLLLLLGGRRAKKQATPEHPFGYGRERYIYAFIVSIVLFSLGGLFALYEAWHKISEPHPIESWQWVPIVVLLFAIGLESYSFRTAIRESNHTRGDTSWVDFVRRAKAPELPVVLLEDSGALLGLIFAFFGVVLTLITGNGVWDGVGTAAIGLLLVGIAAILAVETKSLLLGEGADPEATRRIEAAVLAGEGIERIIHMKTLHLGPEELLVAVKIAVPGSERADEVARHIDETEIRIREAVPIARVIYIEPDIYRPAESTVTPG</sequence>
<comment type="caution">
    <text evidence="8">The sequence shown here is derived from an EMBL/GenBank/DDBJ whole genome shotgun (WGS) entry which is preliminary data.</text>
</comment>
<keyword evidence="5 6" id="KW-0472">Membrane</keyword>
<evidence type="ECO:0000256" key="6">
    <source>
        <dbReference type="SAM" id="Phobius"/>
    </source>
</evidence>
<evidence type="ECO:0000256" key="4">
    <source>
        <dbReference type="ARBA" id="ARBA00022989"/>
    </source>
</evidence>
<evidence type="ECO:0000256" key="1">
    <source>
        <dbReference type="ARBA" id="ARBA00004141"/>
    </source>
</evidence>
<keyword evidence="9" id="KW-1185">Reference proteome</keyword>
<feature type="transmembrane region" description="Helical" evidence="6">
    <location>
        <begin position="193"/>
        <end position="212"/>
    </location>
</feature>
<evidence type="ECO:0000313" key="8">
    <source>
        <dbReference type="EMBL" id="MCM4080032.1"/>
    </source>
</evidence>
<dbReference type="Gene3D" id="1.20.1510.10">
    <property type="entry name" value="Cation efflux protein transmembrane domain"/>
    <property type="match status" value="1"/>
</dbReference>
<proteinExistence type="predicted"/>
<dbReference type="NCBIfam" id="TIGR01297">
    <property type="entry name" value="CDF"/>
    <property type="match status" value="1"/>
</dbReference>
<dbReference type="Proteomes" id="UP001523216">
    <property type="component" value="Unassembled WGS sequence"/>
</dbReference>
<dbReference type="EMBL" id="JAMQOL010000028">
    <property type="protein sequence ID" value="MCM4080032.1"/>
    <property type="molecule type" value="Genomic_DNA"/>
</dbReference>
<evidence type="ECO:0000256" key="2">
    <source>
        <dbReference type="ARBA" id="ARBA00022448"/>
    </source>
</evidence>
<keyword evidence="2" id="KW-0813">Transport</keyword>
<evidence type="ECO:0000259" key="7">
    <source>
        <dbReference type="Pfam" id="PF01545"/>
    </source>
</evidence>
<dbReference type="InterPro" id="IPR058533">
    <property type="entry name" value="Cation_efflux_TM"/>
</dbReference>
<feature type="domain" description="Cation efflux protein transmembrane" evidence="7">
    <location>
        <begin position="11"/>
        <end position="219"/>
    </location>
</feature>
<dbReference type="InterPro" id="IPR040177">
    <property type="entry name" value="SLC30A9"/>
</dbReference>
<dbReference type="Gene3D" id="3.30.70.1350">
    <property type="entry name" value="Cation efflux protein, cytoplasmic domain"/>
    <property type="match status" value="1"/>
</dbReference>
<feature type="transmembrane region" description="Helical" evidence="6">
    <location>
        <begin position="168"/>
        <end position="187"/>
    </location>
</feature>
<organism evidence="8 9">
    <name type="scientific">Paractinoplanes hotanensis</name>
    <dbReference type="NCBI Taxonomy" id="2906497"/>
    <lineage>
        <taxon>Bacteria</taxon>
        <taxon>Bacillati</taxon>
        <taxon>Actinomycetota</taxon>
        <taxon>Actinomycetes</taxon>
        <taxon>Micromonosporales</taxon>
        <taxon>Micromonosporaceae</taxon>
        <taxon>Paractinoplanes</taxon>
    </lineage>
</organism>
<accession>A0ABT0Y1X7</accession>
<dbReference type="PANTHER" id="PTHR13414">
    <property type="entry name" value="HUEL-CATION TRANSPORTER"/>
    <property type="match status" value="1"/>
</dbReference>
<evidence type="ECO:0000256" key="3">
    <source>
        <dbReference type="ARBA" id="ARBA00022692"/>
    </source>
</evidence>
<feature type="transmembrane region" description="Helical" evidence="6">
    <location>
        <begin position="77"/>
        <end position="100"/>
    </location>
</feature>
<dbReference type="SUPFAM" id="SSF161111">
    <property type="entry name" value="Cation efflux protein transmembrane domain-like"/>
    <property type="match status" value="1"/>
</dbReference>
<keyword evidence="3 6" id="KW-0812">Transmembrane</keyword>
<dbReference type="InterPro" id="IPR036837">
    <property type="entry name" value="Cation_efflux_CTD_sf"/>
</dbReference>
<dbReference type="InterPro" id="IPR027469">
    <property type="entry name" value="Cation_efflux_TMD_sf"/>
</dbReference>
<protein>
    <submittedName>
        <fullName evidence="8">Cation diffusion facilitator family transporter</fullName>
    </submittedName>
</protein>
<evidence type="ECO:0000313" key="9">
    <source>
        <dbReference type="Proteomes" id="UP001523216"/>
    </source>
</evidence>
<name>A0ABT0Y1X7_9ACTN</name>
<gene>
    <name evidence="8" type="ORF">LXN57_20850</name>
</gene>
<dbReference type="PANTHER" id="PTHR13414:SF9">
    <property type="entry name" value="PROTON-COUPLED ZINC ANTIPORTER SLC30A9, MITOCHONDRIAL"/>
    <property type="match status" value="1"/>
</dbReference>
<comment type="subcellular location">
    <subcellularLocation>
        <location evidence="1">Membrane</location>
        <topology evidence="1">Multi-pass membrane protein</topology>
    </subcellularLocation>
</comment>
<keyword evidence="4 6" id="KW-1133">Transmembrane helix</keyword>